<gene>
    <name evidence="4" type="ORF">BN1095_1020010</name>
    <name evidence="3" type="ORF">BN1096_400010</name>
    <name evidence="2" type="ORF">BN1097_1070024</name>
    <name evidence="5" type="ORF">KRQ00_003818</name>
</gene>
<dbReference type="Pfam" id="PF06810">
    <property type="entry name" value="Phage_scaffold"/>
    <property type="match status" value="1"/>
</dbReference>
<dbReference type="EMBL" id="LK932742">
    <property type="protein sequence ID" value="CDS92599.1"/>
    <property type="molecule type" value="Genomic_DNA"/>
</dbReference>
<proteinExistence type="predicted"/>
<reference evidence="2" key="1">
    <citation type="submission" date="2014-07" db="EMBL/GenBank/DDBJ databases">
        <authorList>
            <person name="Monot Marc"/>
        </authorList>
    </citation>
    <scope>NUCLEOTIDE SEQUENCE</scope>
    <source>
        <strain evidence="4">7032989</strain>
        <strain evidence="2">7032994</strain>
    </source>
</reference>
<name>A0A069A046_CLODI</name>
<evidence type="ECO:0000256" key="1">
    <source>
        <dbReference type="SAM" id="Coils"/>
    </source>
</evidence>
<dbReference type="EMBL" id="LK932311">
    <property type="protein sequence ID" value="CDS82778.1"/>
    <property type="molecule type" value="Genomic_DNA"/>
</dbReference>
<evidence type="ECO:0000313" key="3">
    <source>
        <dbReference type="EMBL" id="CDS84736.1"/>
    </source>
</evidence>
<dbReference type="EMBL" id="LK932492">
    <property type="protein sequence ID" value="CDS84736.1"/>
    <property type="molecule type" value="Genomic_DNA"/>
</dbReference>
<dbReference type="Proteomes" id="UP000879542">
    <property type="component" value="Unassembled WGS sequence"/>
</dbReference>
<protein>
    <submittedName>
        <fullName evidence="5">Phage scaffolding protein</fullName>
    </submittedName>
    <submittedName>
        <fullName evidence="2">Putative scaffold protein</fullName>
    </submittedName>
</protein>
<dbReference type="InterPro" id="IPR009636">
    <property type="entry name" value="SCAF"/>
</dbReference>
<keyword evidence="1" id="KW-0175">Coiled coil</keyword>
<dbReference type="RefSeq" id="WP_052465178.1">
    <property type="nucleotide sequence ID" value="NZ_BINC01000025.1"/>
</dbReference>
<reference evidence="5" key="3">
    <citation type="submission" date="2021-06" db="EMBL/GenBank/DDBJ databases">
        <authorList>
            <consortium name="NCBI Pathogen Detection Project"/>
        </authorList>
    </citation>
    <scope>NUCLEOTIDE SEQUENCE</scope>
    <source>
        <strain evidence="5">Clostridioides</strain>
    </source>
</reference>
<organism evidence="2">
    <name type="scientific">Clostridioides difficile</name>
    <name type="common">Peptoclostridium difficile</name>
    <dbReference type="NCBI Taxonomy" id="1496"/>
    <lineage>
        <taxon>Bacteria</taxon>
        <taxon>Bacillati</taxon>
        <taxon>Bacillota</taxon>
        <taxon>Clostridia</taxon>
        <taxon>Peptostreptococcales</taxon>
        <taxon>Peptostreptococcaceae</taxon>
        <taxon>Clostridioides</taxon>
    </lineage>
</organism>
<reference evidence="5" key="2">
    <citation type="journal article" date="2018" name="Genome Biol.">
        <title>SKESA: strategic k-mer extension for scrupulous assemblies.</title>
        <authorList>
            <person name="Souvorov A."/>
            <person name="Agarwala R."/>
            <person name="Lipman D.J."/>
        </authorList>
    </citation>
    <scope>NUCLEOTIDE SEQUENCE</scope>
    <source>
        <strain evidence="5">Clostridioides</strain>
    </source>
</reference>
<evidence type="ECO:0000313" key="2">
    <source>
        <dbReference type="EMBL" id="CDS82778.1"/>
    </source>
</evidence>
<dbReference type="PATRIC" id="fig|1496.854.peg.1750"/>
<evidence type="ECO:0000313" key="4">
    <source>
        <dbReference type="EMBL" id="CDS92599.1"/>
    </source>
</evidence>
<dbReference type="AlphaFoldDB" id="A0A069A046"/>
<dbReference type="EMBL" id="DAEQIJ010000033">
    <property type="protein sequence ID" value="HBH2621998.1"/>
    <property type="molecule type" value="Genomic_DNA"/>
</dbReference>
<feature type="coiled-coil region" evidence="1">
    <location>
        <begin position="41"/>
        <end position="84"/>
    </location>
</feature>
<sequence length="198" mass="22732">MEWLRKILEGIKIEENKFDIEEILKSVNTEFPKHAVPKETFNKVNEQLKEADKTIKSFNSKMTQEDVEKLKTEHQTEIKKIEENHKLEVEKIQNESLKTRKLSAVEKALLTNKAKHTDLLTNKFDLEKITIGEDGKIVGIEEQLKGLQESYKDLFESSTTETTTQTNTPFYKYIPGGSGETNETANMETVVNEILGVK</sequence>
<accession>A0A069A046</accession>
<evidence type="ECO:0000313" key="5">
    <source>
        <dbReference type="EMBL" id="HBH2621998.1"/>
    </source>
</evidence>